<dbReference type="UniPathway" id="UPA00113">
    <property type="reaction ID" value="UER00529"/>
</dbReference>
<dbReference type="PROSITE" id="PS51186">
    <property type="entry name" value="GNAT"/>
    <property type="match status" value="1"/>
</dbReference>
<dbReference type="EMBL" id="MH672691">
    <property type="protein sequence ID" value="QDZ71193.1"/>
    <property type="molecule type" value="mRNA"/>
</dbReference>
<dbReference type="InterPro" id="IPR000182">
    <property type="entry name" value="GNAT_dom"/>
</dbReference>
<evidence type="ECO:0000256" key="6">
    <source>
        <dbReference type="RuleBase" id="RU365086"/>
    </source>
</evidence>
<evidence type="ECO:0000259" key="7">
    <source>
        <dbReference type="PROSITE" id="PS51186"/>
    </source>
</evidence>
<dbReference type="AlphaFoldDB" id="A0A5B8PAM5"/>
<dbReference type="InterPro" id="IPR016181">
    <property type="entry name" value="Acyl_CoA_acyltransferase"/>
</dbReference>
<dbReference type="CDD" id="cd04301">
    <property type="entry name" value="NAT_SF"/>
    <property type="match status" value="1"/>
</dbReference>
<evidence type="ECO:0000256" key="3">
    <source>
        <dbReference type="ARBA" id="ARBA00022679"/>
    </source>
</evidence>
<dbReference type="GO" id="GO:0004343">
    <property type="term" value="F:glucosamine 6-phosphate N-acetyltransferase activity"/>
    <property type="evidence" value="ECO:0007669"/>
    <property type="project" value="UniProtKB-UniRule"/>
</dbReference>
<keyword evidence="3 6" id="KW-0808">Transferase</keyword>
<dbReference type="FunFam" id="3.40.630.30:FF:000105">
    <property type="entry name" value="Glucosamine 6-phosphate N-acetyltransferase"/>
    <property type="match status" value="1"/>
</dbReference>
<protein>
    <recommendedName>
        <fullName evidence="6">Glucosamine 6-phosphate N-acetyltransferase</fullName>
        <ecNumber evidence="6">2.3.1.4</ecNumber>
    </recommendedName>
</protein>
<reference evidence="8" key="1">
    <citation type="submission" date="2018-07" db="EMBL/GenBank/DDBJ databases">
        <title>Sogatella furcifera chitin synthesis pathway.</title>
        <authorList>
            <person name="Wang Z."/>
            <person name="Jin D."/>
            <person name="Yang H."/>
        </authorList>
    </citation>
    <scope>NUCLEOTIDE SEQUENCE</scope>
</reference>
<organism evidence="8">
    <name type="scientific">Sogatella furcifera</name>
    <name type="common">White-backed planthopper</name>
    <dbReference type="NCBI Taxonomy" id="113103"/>
    <lineage>
        <taxon>Eukaryota</taxon>
        <taxon>Metazoa</taxon>
        <taxon>Ecdysozoa</taxon>
        <taxon>Arthropoda</taxon>
        <taxon>Hexapoda</taxon>
        <taxon>Insecta</taxon>
        <taxon>Pterygota</taxon>
        <taxon>Neoptera</taxon>
        <taxon>Paraneoptera</taxon>
        <taxon>Hemiptera</taxon>
        <taxon>Auchenorrhyncha</taxon>
        <taxon>Fulgoroidea</taxon>
        <taxon>Delphacidae</taxon>
        <taxon>Delphacinae</taxon>
        <taxon>Sogatella</taxon>
    </lineage>
</organism>
<evidence type="ECO:0000256" key="2">
    <source>
        <dbReference type="ARBA" id="ARBA00006048"/>
    </source>
</evidence>
<proteinExistence type="evidence at transcript level"/>
<keyword evidence="4 6" id="KW-0012">Acyltransferase</keyword>
<comment type="similarity">
    <text evidence="2 6">Belongs to the acetyltransferase family. GNA1 subfamily.</text>
</comment>
<evidence type="ECO:0000256" key="5">
    <source>
        <dbReference type="ARBA" id="ARBA00048964"/>
    </source>
</evidence>
<accession>A0A5B8PAM5</accession>
<comment type="pathway">
    <text evidence="1 6">Nucleotide-sugar biosynthesis; UDP-N-acetyl-alpha-D-glucosamine biosynthesis; N-acetyl-alpha-D-glucosamine 1-phosphate from alpha-D-glucosamine 6-phosphate (route I): step 1/2.</text>
</comment>
<dbReference type="InterPro" id="IPR039143">
    <property type="entry name" value="GNPNAT1-like"/>
</dbReference>
<dbReference type="Gene3D" id="3.40.630.30">
    <property type="match status" value="1"/>
</dbReference>
<name>A0A5B8PAM5_SOGFU</name>
<dbReference type="Pfam" id="PF00583">
    <property type="entry name" value="Acetyltransf_1"/>
    <property type="match status" value="1"/>
</dbReference>
<sequence>MFSLPSTWTKSSFKLQKYNTSMVCKYNEVCTFEYSYKPALLKTIDVSKYKTKFSLEVGPNIVPDHLIIRPMRRCDFEHGYLELLSKLTTVGDVSMKQFNDQFDKIMSCPNTYYITVIQDRETWDVVGTGTLLVEQKFIHNCAARGRIEDIVILEKYRGMKLGQLLIATLSLLAEKLGCYKVSLDCKDAMIPYYSKLNFVQEPNNANFLQMRSTLYPVLVWQCKIDFNPVDLGLNGFYVICSYSYENLGSQTIQKTISRGLCLKLGK</sequence>
<evidence type="ECO:0000256" key="1">
    <source>
        <dbReference type="ARBA" id="ARBA00004832"/>
    </source>
</evidence>
<dbReference type="SUPFAM" id="SSF55729">
    <property type="entry name" value="Acyl-CoA N-acyltransferases (Nat)"/>
    <property type="match status" value="1"/>
</dbReference>
<evidence type="ECO:0000256" key="4">
    <source>
        <dbReference type="ARBA" id="ARBA00023315"/>
    </source>
</evidence>
<feature type="domain" description="N-acetyltransferase" evidence="7">
    <location>
        <begin position="66"/>
        <end position="225"/>
    </location>
</feature>
<dbReference type="PANTHER" id="PTHR13355:SF11">
    <property type="entry name" value="GLUCOSAMINE 6-PHOSPHATE N-ACETYLTRANSFERASE"/>
    <property type="match status" value="1"/>
</dbReference>
<evidence type="ECO:0000313" key="8">
    <source>
        <dbReference type="EMBL" id="QDZ71193.1"/>
    </source>
</evidence>
<comment type="catalytic activity">
    <reaction evidence="5 6">
        <text>D-glucosamine 6-phosphate + acetyl-CoA = N-acetyl-D-glucosamine 6-phosphate + CoA + H(+)</text>
        <dbReference type="Rhea" id="RHEA:10292"/>
        <dbReference type="ChEBI" id="CHEBI:15378"/>
        <dbReference type="ChEBI" id="CHEBI:57287"/>
        <dbReference type="ChEBI" id="CHEBI:57288"/>
        <dbReference type="ChEBI" id="CHEBI:57513"/>
        <dbReference type="ChEBI" id="CHEBI:58725"/>
        <dbReference type="EC" id="2.3.1.4"/>
    </reaction>
</comment>
<dbReference type="EC" id="2.3.1.4" evidence="6"/>
<dbReference type="PANTHER" id="PTHR13355">
    <property type="entry name" value="GLUCOSAMINE 6-PHOSPHATE N-ACETYLTRANSFERASE"/>
    <property type="match status" value="1"/>
</dbReference>
<dbReference type="GO" id="GO:0006048">
    <property type="term" value="P:UDP-N-acetylglucosamine biosynthetic process"/>
    <property type="evidence" value="ECO:0007669"/>
    <property type="project" value="UniProtKB-UniRule"/>
</dbReference>